<evidence type="ECO:0000256" key="7">
    <source>
        <dbReference type="ARBA" id="ARBA00023136"/>
    </source>
</evidence>
<dbReference type="GO" id="GO:0007165">
    <property type="term" value="P:signal transduction"/>
    <property type="evidence" value="ECO:0007669"/>
    <property type="project" value="UniProtKB-KW"/>
</dbReference>
<dbReference type="GO" id="GO:0005549">
    <property type="term" value="F:odorant binding"/>
    <property type="evidence" value="ECO:0007669"/>
    <property type="project" value="InterPro"/>
</dbReference>
<keyword evidence="8" id="KW-0675">Receptor</keyword>
<sequence length="104" mass="11864">MEVDPSQSIFLVPYSIAIMLIIFVHCWFGNDIIYRSGDLTNAIFSSKWIGSKLPTQKTLIMFMAFTKKPLSIHLVSGLFTMSIPVFISICRTTYSSFTILQKFK</sequence>
<gene>
    <name evidence="11" type="ORF">CALMAC_LOCUS8757</name>
</gene>
<evidence type="ECO:0000313" key="11">
    <source>
        <dbReference type="EMBL" id="VEN46770.1"/>
    </source>
</evidence>
<keyword evidence="9" id="KW-0807">Transducer</keyword>
<feature type="transmembrane region" description="Helical" evidence="10">
    <location>
        <begin position="70"/>
        <end position="89"/>
    </location>
</feature>
<dbReference type="EMBL" id="CAACVG010007730">
    <property type="protein sequence ID" value="VEN46770.1"/>
    <property type="molecule type" value="Genomic_DNA"/>
</dbReference>
<keyword evidence="12" id="KW-1185">Reference proteome</keyword>
<dbReference type="Proteomes" id="UP000410492">
    <property type="component" value="Unassembled WGS sequence"/>
</dbReference>
<accession>A0A653CI78</accession>
<keyword evidence="5" id="KW-0552">Olfaction</keyword>
<feature type="transmembrane region" description="Helical" evidence="10">
    <location>
        <begin position="6"/>
        <end position="28"/>
    </location>
</feature>
<reference evidence="11 12" key="1">
    <citation type="submission" date="2019-01" db="EMBL/GenBank/DDBJ databases">
        <authorList>
            <person name="Sayadi A."/>
        </authorList>
    </citation>
    <scope>NUCLEOTIDE SEQUENCE [LARGE SCALE GENOMIC DNA]</scope>
</reference>
<keyword evidence="4 10" id="KW-0812">Transmembrane</keyword>
<evidence type="ECO:0000256" key="3">
    <source>
        <dbReference type="ARBA" id="ARBA00022606"/>
    </source>
</evidence>
<evidence type="ECO:0000256" key="9">
    <source>
        <dbReference type="ARBA" id="ARBA00023224"/>
    </source>
</evidence>
<dbReference type="OrthoDB" id="5846619at2759"/>
<keyword evidence="3" id="KW-0716">Sensory transduction</keyword>
<evidence type="ECO:0000256" key="2">
    <source>
        <dbReference type="ARBA" id="ARBA00022475"/>
    </source>
</evidence>
<evidence type="ECO:0000256" key="8">
    <source>
        <dbReference type="ARBA" id="ARBA00023170"/>
    </source>
</evidence>
<evidence type="ECO:0000256" key="1">
    <source>
        <dbReference type="ARBA" id="ARBA00004651"/>
    </source>
</evidence>
<dbReference type="GO" id="GO:0004984">
    <property type="term" value="F:olfactory receptor activity"/>
    <property type="evidence" value="ECO:0007669"/>
    <property type="project" value="InterPro"/>
</dbReference>
<evidence type="ECO:0000256" key="6">
    <source>
        <dbReference type="ARBA" id="ARBA00022989"/>
    </source>
</evidence>
<dbReference type="GO" id="GO:0005886">
    <property type="term" value="C:plasma membrane"/>
    <property type="evidence" value="ECO:0007669"/>
    <property type="project" value="UniProtKB-SubCell"/>
</dbReference>
<evidence type="ECO:0000313" key="12">
    <source>
        <dbReference type="Proteomes" id="UP000410492"/>
    </source>
</evidence>
<dbReference type="InterPro" id="IPR004117">
    <property type="entry name" value="7tm6_olfct_rcpt"/>
</dbReference>
<keyword evidence="7 10" id="KW-0472">Membrane</keyword>
<evidence type="ECO:0000256" key="4">
    <source>
        <dbReference type="ARBA" id="ARBA00022692"/>
    </source>
</evidence>
<dbReference type="PANTHER" id="PTHR21137:SF35">
    <property type="entry name" value="ODORANT RECEPTOR 19A-RELATED"/>
    <property type="match status" value="1"/>
</dbReference>
<evidence type="ECO:0000256" key="5">
    <source>
        <dbReference type="ARBA" id="ARBA00022725"/>
    </source>
</evidence>
<organism evidence="11 12">
    <name type="scientific">Callosobruchus maculatus</name>
    <name type="common">Southern cowpea weevil</name>
    <name type="synonym">Pulse bruchid</name>
    <dbReference type="NCBI Taxonomy" id="64391"/>
    <lineage>
        <taxon>Eukaryota</taxon>
        <taxon>Metazoa</taxon>
        <taxon>Ecdysozoa</taxon>
        <taxon>Arthropoda</taxon>
        <taxon>Hexapoda</taxon>
        <taxon>Insecta</taxon>
        <taxon>Pterygota</taxon>
        <taxon>Neoptera</taxon>
        <taxon>Endopterygota</taxon>
        <taxon>Coleoptera</taxon>
        <taxon>Polyphaga</taxon>
        <taxon>Cucujiformia</taxon>
        <taxon>Chrysomeloidea</taxon>
        <taxon>Chrysomelidae</taxon>
        <taxon>Bruchinae</taxon>
        <taxon>Bruchini</taxon>
        <taxon>Callosobruchus</taxon>
    </lineage>
</organism>
<proteinExistence type="predicted"/>
<comment type="subcellular location">
    <subcellularLocation>
        <location evidence="1">Cell membrane</location>
        <topology evidence="1">Multi-pass membrane protein</topology>
    </subcellularLocation>
</comment>
<name>A0A653CI78_CALMS</name>
<dbReference type="Pfam" id="PF02949">
    <property type="entry name" value="7tm_6"/>
    <property type="match status" value="1"/>
</dbReference>
<evidence type="ECO:0000256" key="10">
    <source>
        <dbReference type="SAM" id="Phobius"/>
    </source>
</evidence>
<dbReference type="PANTHER" id="PTHR21137">
    <property type="entry name" value="ODORANT RECEPTOR"/>
    <property type="match status" value="1"/>
</dbReference>
<protein>
    <submittedName>
        <fullName evidence="11">Uncharacterized protein</fullName>
    </submittedName>
</protein>
<dbReference type="AlphaFoldDB" id="A0A653CI78"/>
<keyword evidence="6 10" id="KW-1133">Transmembrane helix</keyword>
<keyword evidence="2" id="KW-1003">Cell membrane</keyword>